<accession>A0A3A9IGF2</accession>
<proteinExistence type="predicted"/>
<protein>
    <submittedName>
        <fullName evidence="1">Uncharacterized protein</fullName>
    </submittedName>
</protein>
<comment type="caution">
    <text evidence="1">The sequence shown here is derived from an EMBL/GenBank/DDBJ whole genome shotgun (WGS) entry which is preliminary data.</text>
</comment>
<dbReference type="RefSeq" id="WP_120415215.1">
    <property type="nucleotide sequence ID" value="NZ_RAWX01000002.1"/>
</dbReference>
<dbReference type="AlphaFoldDB" id="A0A3A9IGF2"/>
<evidence type="ECO:0000313" key="2">
    <source>
        <dbReference type="Proteomes" id="UP000281725"/>
    </source>
</evidence>
<evidence type="ECO:0000313" key="1">
    <source>
        <dbReference type="EMBL" id="RKJ89945.1"/>
    </source>
</evidence>
<name>A0A3A9IGF2_AERVE</name>
<dbReference type="Proteomes" id="UP000281725">
    <property type="component" value="Unassembled WGS sequence"/>
</dbReference>
<sequence>MPPEYNKMHEKLVKNDRDLVGMIAYSIYKVEKRKAICSGLDINGFTKLKTQPHEIASYKQKAEALANLFLQTAADDEIKKIKNELAAKINNIAMEDLPKDSTWKRFTKWHHSGASGVIGNFWTAVIVAIVT</sequence>
<organism evidence="1 2">
    <name type="scientific">Aeromonas veronii</name>
    <dbReference type="NCBI Taxonomy" id="654"/>
    <lineage>
        <taxon>Bacteria</taxon>
        <taxon>Pseudomonadati</taxon>
        <taxon>Pseudomonadota</taxon>
        <taxon>Gammaproteobacteria</taxon>
        <taxon>Aeromonadales</taxon>
        <taxon>Aeromonadaceae</taxon>
        <taxon>Aeromonas</taxon>
    </lineage>
</organism>
<gene>
    <name evidence="1" type="ORF">D6R50_12040</name>
</gene>
<reference evidence="1 2" key="1">
    <citation type="submission" date="2018-09" db="EMBL/GenBank/DDBJ databases">
        <title>Genome sequencing of Aeromonas veronii MS-17-88.</title>
        <authorList>
            <person name="Tekedar H.C."/>
            <person name="Arick M.A."/>
            <person name="Hsu C.-Y."/>
            <person name="Thrash A."/>
            <person name="Karsi A."/>
            <person name="Lawrence M.L."/>
            <person name="Abdelhamed H."/>
        </authorList>
    </citation>
    <scope>NUCLEOTIDE SEQUENCE [LARGE SCALE GENOMIC DNA]</scope>
    <source>
        <strain evidence="1 2">MS 17-88</strain>
    </source>
</reference>
<dbReference type="EMBL" id="RAWX01000002">
    <property type="protein sequence ID" value="RKJ89945.1"/>
    <property type="molecule type" value="Genomic_DNA"/>
</dbReference>